<protein>
    <submittedName>
        <fullName evidence="1">Uncharacterized protein</fullName>
    </submittedName>
</protein>
<name>A0A1H5UNL2_NITMU</name>
<evidence type="ECO:0000313" key="2">
    <source>
        <dbReference type="Proteomes" id="UP000236751"/>
    </source>
</evidence>
<sequence length="82" mass="8936">MLPGSRLSSPFQVYNRREITQKKYSTGAATGKNEPGYFTGLPANGARCFGSRFAYPPPLVNIGAIDMKRGDVKTPQNTPQCL</sequence>
<gene>
    <name evidence="1" type="ORF">SAMN05216403_10878</name>
</gene>
<evidence type="ECO:0000313" key="1">
    <source>
        <dbReference type="EMBL" id="SEF76639.1"/>
    </source>
</evidence>
<organism evidence="1 2">
    <name type="scientific">Nitrosospira multiformis (strain ATCC 25196 / NCIMB 11849 / C 71)</name>
    <dbReference type="NCBI Taxonomy" id="323848"/>
    <lineage>
        <taxon>Bacteria</taxon>
        <taxon>Pseudomonadati</taxon>
        <taxon>Pseudomonadota</taxon>
        <taxon>Betaproteobacteria</taxon>
        <taxon>Nitrosomonadales</taxon>
        <taxon>Nitrosomonadaceae</taxon>
        <taxon>Nitrosospira</taxon>
    </lineage>
</organism>
<accession>A0A1H5UNL2</accession>
<dbReference type="AlphaFoldDB" id="A0A1H5UNL2"/>
<proteinExistence type="predicted"/>
<dbReference type="Proteomes" id="UP000236751">
    <property type="component" value="Unassembled WGS sequence"/>
</dbReference>
<reference evidence="1 2" key="1">
    <citation type="submission" date="2016-10" db="EMBL/GenBank/DDBJ databases">
        <authorList>
            <person name="de Groot N.N."/>
        </authorList>
    </citation>
    <scope>NUCLEOTIDE SEQUENCE [LARGE SCALE GENOMIC DNA]</scope>
    <source>
        <strain evidence="1 2">Nl13</strain>
    </source>
</reference>
<dbReference type="EMBL" id="FNVK01000008">
    <property type="protein sequence ID" value="SEF76639.1"/>
    <property type="molecule type" value="Genomic_DNA"/>
</dbReference>